<evidence type="ECO:0000256" key="3">
    <source>
        <dbReference type="ARBA" id="ARBA00022692"/>
    </source>
</evidence>
<comment type="subcellular location">
    <subcellularLocation>
        <location evidence="1">Membrane</location>
        <topology evidence="1">Multi-pass membrane protein</topology>
    </subcellularLocation>
</comment>
<evidence type="ECO:0000259" key="8">
    <source>
        <dbReference type="PROSITE" id="PS50850"/>
    </source>
</evidence>
<evidence type="ECO:0000313" key="10">
    <source>
        <dbReference type="RefSeq" id="XP_004487632.1"/>
    </source>
</evidence>
<dbReference type="STRING" id="3827.A0A1S2XGE7"/>
<dbReference type="InterPro" id="IPR020846">
    <property type="entry name" value="MFS_dom"/>
</dbReference>
<feature type="transmembrane region" description="Helical" evidence="7">
    <location>
        <begin position="337"/>
        <end position="354"/>
    </location>
</feature>
<feature type="transmembrane region" description="Helical" evidence="7">
    <location>
        <begin position="366"/>
        <end position="387"/>
    </location>
</feature>
<feature type="transmembrane region" description="Helical" evidence="7">
    <location>
        <begin position="428"/>
        <end position="449"/>
    </location>
</feature>
<feature type="transmembrane region" description="Helical" evidence="7">
    <location>
        <begin position="237"/>
        <end position="256"/>
    </location>
</feature>
<name>A0A1S2XGE7_CICAR</name>
<dbReference type="PANTHER" id="PTHR24064">
    <property type="entry name" value="SOLUTE CARRIER FAMILY 22 MEMBER"/>
    <property type="match status" value="1"/>
</dbReference>
<evidence type="ECO:0000256" key="5">
    <source>
        <dbReference type="ARBA" id="ARBA00023136"/>
    </source>
</evidence>
<gene>
    <name evidence="10" type="primary">LOC101492466</name>
</gene>
<keyword evidence="5 7" id="KW-0472">Membrane</keyword>
<dbReference type="Proteomes" id="UP000087171">
    <property type="component" value="Chromosome Ca1"/>
</dbReference>
<dbReference type="OrthoDB" id="3936150at2759"/>
<feature type="transmembrane region" description="Helical" evidence="7">
    <location>
        <begin position="150"/>
        <end position="168"/>
    </location>
</feature>
<evidence type="ECO:0000256" key="4">
    <source>
        <dbReference type="ARBA" id="ARBA00022989"/>
    </source>
</evidence>
<feature type="region of interest" description="Disordered" evidence="6">
    <location>
        <begin position="1"/>
        <end position="22"/>
    </location>
</feature>
<dbReference type="Pfam" id="PF00083">
    <property type="entry name" value="Sugar_tr"/>
    <property type="match status" value="1"/>
</dbReference>
<keyword evidence="2" id="KW-0813">Transport</keyword>
<dbReference type="InterPro" id="IPR005829">
    <property type="entry name" value="Sugar_transporter_CS"/>
</dbReference>
<feature type="transmembrane region" description="Helical" evidence="7">
    <location>
        <begin position="174"/>
        <end position="197"/>
    </location>
</feature>
<feature type="transmembrane region" description="Helical" evidence="7">
    <location>
        <begin position="118"/>
        <end position="138"/>
    </location>
</feature>
<feature type="transmembrane region" description="Helical" evidence="7">
    <location>
        <begin position="470"/>
        <end position="499"/>
    </location>
</feature>
<keyword evidence="4 7" id="KW-1133">Transmembrane helix</keyword>
<dbReference type="eggNOG" id="KOG0255">
    <property type="taxonomic scope" value="Eukaryota"/>
</dbReference>
<reference evidence="9" key="1">
    <citation type="journal article" date="2013" name="Nat. Biotechnol.">
        <title>Draft genome sequence of chickpea (Cicer arietinum) provides a resource for trait improvement.</title>
        <authorList>
            <person name="Varshney R.K."/>
            <person name="Song C."/>
            <person name="Saxena R.K."/>
            <person name="Azam S."/>
            <person name="Yu S."/>
            <person name="Sharpe A.G."/>
            <person name="Cannon S."/>
            <person name="Baek J."/>
            <person name="Rosen B.D."/>
            <person name="Tar'an B."/>
            <person name="Millan T."/>
            <person name="Zhang X."/>
            <person name="Ramsay L.D."/>
            <person name="Iwata A."/>
            <person name="Wang Y."/>
            <person name="Nelson W."/>
            <person name="Farmer A.D."/>
            <person name="Gaur P.M."/>
            <person name="Soderlund C."/>
            <person name="Penmetsa R.V."/>
            <person name="Xu C."/>
            <person name="Bharti A.K."/>
            <person name="He W."/>
            <person name="Winter P."/>
            <person name="Zhao S."/>
            <person name="Hane J.K."/>
            <person name="Carrasquilla-Garcia N."/>
            <person name="Condie J.A."/>
            <person name="Upadhyaya H.D."/>
            <person name="Luo M.C."/>
            <person name="Thudi M."/>
            <person name="Gowda C.L."/>
            <person name="Singh N.P."/>
            <person name="Lichtenzveig J."/>
            <person name="Gali K.K."/>
            <person name="Rubio J."/>
            <person name="Nadarajan N."/>
            <person name="Dolezel J."/>
            <person name="Bansal K.C."/>
            <person name="Xu X."/>
            <person name="Edwards D."/>
            <person name="Zhang G."/>
            <person name="Kahl G."/>
            <person name="Gil J."/>
            <person name="Singh K.B."/>
            <person name="Datta S.K."/>
            <person name="Jackson S.A."/>
            <person name="Wang J."/>
            <person name="Cook D.R."/>
        </authorList>
    </citation>
    <scope>NUCLEOTIDE SEQUENCE [LARGE SCALE GENOMIC DNA]</scope>
    <source>
        <strain evidence="9">cv. CDC Frontier</strain>
    </source>
</reference>
<dbReference type="PROSITE" id="PS00217">
    <property type="entry name" value="SUGAR_TRANSPORT_2"/>
    <property type="match status" value="1"/>
</dbReference>
<dbReference type="InterPro" id="IPR036259">
    <property type="entry name" value="MFS_trans_sf"/>
</dbReference>
<feature type="transmembrane region" description="Helical" evidence="7">
    <location>
        <begin position="399"/>
        <end position="422"/>
    </location>
</feature>
<keyword evidence="9" id="KW-1185">Reference proteome</keyword>
<evidence type="ECO:0000256" key="6">
    <source>
        <dbReference type="SAM" id="MobiDB-lite"/>
    </source>
</evidence>
<reference evidence="10" key="2">
    <citation type="submission" date="2025-08" db="UniProtKB">
        <authorList>
            <consortium name="RefSeq"/>
        </authorList>
    </citation>
    <scope>IDENTIFICATION</scope>
    <source>
        <tissue evidence="10">Etiolated seedlings</tissue>
    </source>
</reference>
<feature type="transmembrane region" description="Helical" evidence="7">
    <location>
        <begin position="209"/>
        <end position="231"/>
    </location>
</feature>
<dbReference type="GO" id="GO:0022857">
    <property type="term" value="F:transmembrane transporter activity"/>
    <property type="evidence" value="ECO:0007669"/>
    <property type="project" value="InterPro"/>
</dbReference>
<dbReference type="PROSITE" id="PS50850">
    <property type="entry name" value="MFS"/>
    <property type="match status" value="1"/>
</dbReference>
<dbReference type="GO" id="GO:0016020">
    <property type="term" value="C:membrane"/>
    <property type="evidence" value="ECO:0007669"/>
    <property type="project" value="UniProtKB-SubCell"/>
</dbReference>
<protein>
    <submittedName>
        <fullName evidence="10">Organic cation/carnitine transporter 4</fullName>
    </submittedName>
</protein>
<dbReference type="Gene3D" id="1.20.1250.20">
    <property type="entry name" value="MFS general substrate transporter like domains"/>
    <property type="match status" value="1"/>
</dbReference>
<feature type="domain" description="Major facilitator superfamily (MFS) profile" evidence="8">
    <location>
        <begin position="48"/>
        <end position="506"/>
    </location>
</feature>
<dbReference type="KEGG" id="cam:101492466"/>
<evidence type="ECO:0000256" key="7">
    <source>
        <dbReference type="SAM" id="Phobius"/>
    </source>
</evidence>
<accession>A0A1S2XGE7</accession>
<dbReference type="PaxDb" id="3827-XP_004487632.1"/>
<dbReference type="AlphaFoldDB" id="A0A1S2XGE7"/>
<evidence type="ECO:0000256" key="2">
    <source>
        <dbReference type="ARBA" id="ARBA00022448"/>
    </source>
</evidence>
<dbReference type="RefSeq" id="XP_004487632.1">
    <property type="nucleotide sequence ID" value="XM_004487575.3"/>
</dbReference>
<dbReference type="InterPro" id="IPR005828">
    <property type="entry name" value="MFS_sugar_transport-like"/>
</dbReference>
<proteinExistence type="predicted"/>
<dbReference type="SUPFAM" id="SSF103473">
    <property type="entry name" value="MFS general substrate transporter"/>
    <property type="match status" value="1"/>
</dbReference>
<dbReference type="PROSITE" id="PS00216">
    <property type="entry name" value="SUGAR_TRANSPORT_1"/>
    <property type="match status" value="1"/>
</dbReference>
<evidence type="ECO:0000256" key="1">
    <source>
        <dbReference type="ARBA" id="ARBA00004141"/>
    </source>
</evidence>
<keyword evidence="3 7" id="KW-0812">Transmembrane</keyword>
<evidence type="ECO:0000313" key="9">
    <source>
        <dbReference type="Proteomes" id="UP000087171"/>
    </source>
</evidence>
<sequence length="521" mass="56561">MAASLSDDLRLPILPPPQSKNKTENEKICIDEMLQKYCGEFGKWQLKHFILTSLAWALEAFHTMVMIFADREPDWRCVTGDCDGGGSVCGLKRETWEWIGGSGASTVSDWSLICGDKFKVGLVQSVFFAGCMIGAGVFGHLSDSSLGRKGSLTVVCALNAIFGCLTAFSPNYWIYVFLRLLTGFSSGGVGLCAFVLATEPIGPSKRGTSGMSTFYFFSGGIAILSGIAYTFQTWRLLYIATSIPSLLYIALVLPFVSESPRWYLVRGRVKEATMLMSTIASFNGKHLPEGVHLAIDEEVSKSKATNDHEFSSIVENKDAQIGSILDVIRYPVTRIRLILAVALNFLGSVVYYGLSLNVANLETNLYMNVLLNAVAEMPAFTITAVLLDRFGRKPLTIGTMWFSGFFCLMGSMMGGMGVWKVIKMVCGVLGIFGMAGTYNLLFIYTAELFPTVVRNVALGSTTQAAQMGAILAPFVVVLGGWLPFGVFAVCGIVGGMFAFNLPETMNMPLYDTFNGLEAGLA</sequence>
<dbReference type="GeneID" id="101492466"/>
<organism evidence="9 10">
    <name type="scientific">Cicer arietinum</name>
    <name type="common">Chickpea</name>
    <name type="synonym">Garbanzo</name>
    <dbReference type="NCBI Taxonomy" id="3827"/>
    <lineage>
        <taxon>Eukaryota</taxon>
        <taxon>Viridiplantae</taxon>
        <taxon>Streptophyta</taxon>
        <taxon>Embryophyta</taxon>
        <taxon>Tracheophyta</taxon>
        <taxon>Spermatophyta</taxon>
        <taxon>Magnoliopsida</taxon>
        <taxon>eudicotyledons</taxon>
        <taxon>Gunneridae</taxon>
        <taxon>Pentapetalae</taxon>
        <taxon>rosids</taxon>
        <taxon>fabids</taxon>
        <taxon>Fabales</taxon>
        <taxon>Fabaceae</taxon>
        <taxon>Papilionoideae</taxon>
        <taxon>50 kb inversion clade</taxon>
        <taxon>NPAAA clade</taxon>
        <taxon>Hologalegina</taxon>
        <taxon>IRL clade</taxon>
        <taxon>Cicereae</taxon>
        <taxon>Cicer</taxon>
    </lineage>
</organism>